<organism evidence="1 2">
    <name type="scientific">Cristinia sonorae</name>
    <dbReference type="NCBI Taxonomy" id="1940300"/>
    <lineage>
        <taxon>Eukaryota</taxon>
        <taxon>Fungi</taxon>
        <taxon>Dikarya</taxon>
        <taxon>Basidiomycota</taxon>
        <taxon>Agaricomycotina</taxon>
        <taxon>Agaricomycetes</taxon>
        <taxon>Agaricomycetidae</taxon>
        <taxon>Agaricales</taxon>
        <taxon>Pleurotineae</taxon>
        <taxon>Stephanosporaceae</taxon>
        <taxon>Cristinia</taxon>
    </lineage>
</organism>
<keyword evidence="2" id="KW-1185">Reference proteome</keyword>
<dbReference type="EMBL" id="JAEVFJ010000027">
    <property type="protein sequence ID" value="KAH8093937.1"/>
    <property type="molecule type" value="Genomic_DNA"/>
</dbReference>
<dbReference type="OrthoDB" id="2804729at2759"/>
<accession>A0A8K0UJP3</accession>
<comment type="caution">
    <text evidence="1">The sequence shown here is derived from an EMBL/GenBank/DDBJ whole genome shotgun (WGS) entry which is preliminary data.</text>
</comment>
<proteinExistence type="predicted"/>
<dbReference type="AlphaFoldDB" id="A0A8K0UJP3"/>
<dbReference type="SUPFAM" id="SSF81383">
    <property type="entry name" value="F-box domain"/>
    <property type="match status" value="1"/>
</dbReference>
<protein>
    <recommendedName>
        <fullName evidence="3">F-box domain-containing protein</fullName>
    </recommendedName>
</protein>
<dbReference type="CDD" id="cd09917">
    <property type="entry name" value="F-box_SF"/>
    <property type="match status" value="1"/>
</dbReference>
<dbReference type="InterPro" id="IPR036047">
    <property type="entry name" value="F-box-like_dom_sf"/>
</dbReference>
<sequence length="430" mass="49854">MATLSQLCLIMAPLDSETDSDLEEFPPTDPEEIRGHGLPWDILLYLMKFLDMRELSYLMRTCRTLYEHGIQILLTAHAPRLVFMAEYLSFCRFMLRCTRRPSLLRGLHLVDPLPSSRFATDDAHTIMTALADVISQAVNLENLEVDGMYTKLNDPDTGYLWPAITSLERLRIVNLSNVYPRILHSLESMRSSVQELTIEMDHPDYPMAYDETPLLQYLKPFAGSLRKLRLCSLIQTLQEVDITPLESVHTLMVDPVFTRRINLDTLVFTFPNVQSLKIDTGFIEEDEDENWDLDVARFYQEESLSMRWPCLENLVCPVEWAYTSVLGKVTYWKRVHVGGNICKDVGDHVEQFKTVLSDIRPAYLDLMLDLCDPDILDAYLFPELDSITHLNLDLLKLQEAFIRGEEFWLELLIVRRHSNLTYLRTLLISR</sequence>
<evidence type="ECO:0008006" key="3">
    <source>
        <dbReference type="Google" id="ProtNLM"/>
    </source>
</evidence>
<dbReference type="Proteomes" id="UP000813824">
    <property type="component" value="Unassembled WGS sequence"/>
</dbReference>
<gene>
    <name evidence="1" type="ORF">BXZ70DRAFT_948526</name>
</gene>
<evidence type="ECO:0000313" key="1">
    <source>
        <dbReference type="EMBL" id="KAH8093937.1"/>
    </source>
</evidence>
<reference evidence="1" key="1">
    <citation type="journal article" date="2021" name="New Phytol.">
        <title>Evolutionary innovations through gain and loss of genes in the ectomycorrhizal Boletales.</title>
        <authorList>
            <person name="Wu G."/>
            <person name="Miyauchi S."/>
            <person name="Morin E."/>
            <person name="Kuo A."/>
            <person name="Drula E."/>
            <person name="Varga T."/>
            <person name="Kohler A."/>
            <person name="Feng B."/>
            <person name="Cao Y."/>
            <person name="Lipzen A."/>
            <person name="Daum C."/>
            <person name="Hundley H."/>
            <person name="Pangilinan J."/>
            <person name="Johnson J."/>
            <person name="Barry K."/>
            <person name="LaButti K."/>
            <person name="Ng V."/>
            <person name="Ahrendt S."/>
            <person name="Min B."/>
            <person name="Choi I.G."/>
            <person name="Park H."/>
            <person name="Plett J.M."/>
            <person name="Magnuson J."/>
            <person name="Spatafora J.W."/>
            <person name="Nagy L.G."/>
            <person name="Henrissat B."/>
            <person name="Grigoriev I.V."/>
            <person name="Yang Z.L."/>
            <person name="Xu J."/>
            <person name="Martin F.M."/>
        </authorList>
    </citation>
    <scope>NUCLEOTIDE SEQUENCE</scope>
    <source>
        <strain evidence="1">KKN 215</strain>
    </source>
</reference>
<evidence type="ECO:0000313" key="2">
    <source>
        <dbReference type="Proteomes" id="UP000813824"/>
    </source>
</evidence>
<name>A0A8K0UJP3_9AGAR</name>